<evidence type="ECO:0000256" key="1">
    <source>
        <dbReference type="SAM" id="Phobius"/>
    </source>
</evidence>
<keyword evidence="1" id="KW-0472">Membrane</keyword>
<accession>X7EAE1</accession>
<dbReference type="OrthoDB" id="7875256at2"/>
<dbReference type="EMBL" id="JALZ01000039">
    <property type="protein sequence ID" value="ETX13049.1"/>
    <property type="molecule type" value="Genomic_DNA"/>
</dbReference>
<keyword evidence="2" id="KW-0808">Transferase</keyword>
<dbReference type="Proteomes" id="UP000022447">
    <property type="component" value="Unassembled WGS sequence"/>
</dbReference>
<evidence type="ECO:0000313" key="2">
    <source>
        <dbReference type="EMBL" id="ETX13049.1"/>
    </source>
</evidence>
<keyword evidence="1" id="KW-0812">Transmembrane</keyword>
<keyword evidence="1" id="KW-1133">Transmembrane helix</keyword>
<keyword evidence="3" id="KW-1185">Reference proteome</keyword>
<evidence type="ECO:0000313" key="3">
    <source>
        <dbReference type="Proteomes" id="UP000022447"/>
    </source>
</evidence>
<keyword evidence="2" id="KW-0032">Aminotransferase</keyword>
<dbReference type="RefSeq" id="WP_037266078.1">
    <property type="nucleotide sequence ID" value="NZ_JALZ01000039.1"/>
</dbReference>
<sequence length="60" mass="6546">MSCPRPGRAPDYTRAALAMGLVNLLWMLGLIWAVLGLPAVLLLALILNCLIDRLAASRRM</sequence>
<organism evidence="2 3">
    <name type="scientific">Roseivivax halodurans JCM 10272</name>
    <dbReference type="NCBI Taxonomy" id="1449350"/>
    <lineage>
        <taxon>Bacteria</taxon>
        <taxon>Pseudomonadati</taxon>
        <taxon>Pseudomonadota</taxon>
        <taxon>Alphaproteobacteria</taxon>
        <taxon>Rhodobacterales</taxon>
        <taxon>Roseobacteraceae</taxon>
        <taxon>Roseivivax</taxon>
    </lineage>
</organism>
<comment type="caution">
    <text evidence="2">The sequence shown here is derived from an EMBL/GenBank/DDBJ whole genome shotgun (WGS) entry which is preliminary data.</text>
</comment>
<gene>
    <name evidence="2" type="ORF">OCH239_13630</name>
</gene>
<feature type="transmembrane region" description="Helical" evidence="1">
    <location>
        <begin position="24"/>
        <end position="51"/>
    </location>
</feature>
<dbReference type="eggNOG" id="ENOG5030128">
    <property type="taxonomic scope" value="Bacteria"/>
</dbReference>
<name>X7EAE1_9RHOB</name>
<reference evidence="2 3" key="1">
    <citation type="submission" date="2014-01" db="EMBL/GenBank/DDBJ databases">
        <title>Roseivivax halodurans JCM 10272 Genome Sequencing.</title>
        <authorList>
            <person name="Lai Q."/>
            <person name="Li G."/>
            <person name="Shao Z."/>
        </authorList>
    </citation>
    <scope>NUCLEOTIDE SEQUENCE [LARGE SCALE GENOMIC DNA]</scope>
    <source>
        <strain evidence="2 3">JCM 10272</strain>
    </source>
</reference>
<proteinExistence type="predicted"/>
<protein>
    <submittedName>
        <fullName evidence="2">Histidinol phosphate aminotransferase</fullName>
    </submittedName>
</protein>
<dbReference type="AlphaFoldDB" id="X7EAE1"/>
<dbReference type="GO" id="GO:0008483">
    <property type="term" value="F:transaminase activity"/>
    <property type="evidence" value="ECO:0007669"/>
    <property type="project" value="UniProtKB-KW"/>
</dbReference>